<dbReference type="OrthoDB" id="3237043at2"/>
<dbReference type="GO" id="GO:0016491">
    <property type="term" value="F:oxidoreductase activity"/>
    <property type="evidence" value="ECO:0007669"/>
    <property type="project" value="UniProtKB-KW"/>
</dbReference>
<dbReference type="RefSeq" id="WP_145910703.1">
    <property type="nucleotide sequence ID" value="NZ_BAAAMZ010000001.1"/>
</dbReference>
<dbReference type="Gene3D" id="3.40.50.720">
    <property type="entry name" value="NAD(P)-binding Rossmann-like Domain"/>
    <property type="match status" value="1"/>
</dbReference>
<evidence type="ECO:0000313" key="2">
    <source>
        <dbReference type="EMBL" id="TWF73772.1"/>
    </source>
</evidence>
<proteinExistence type="predicted"/>
<comment type="caution">
    <text evidence="2">The sequence shown here is derived from an EMBL/GenBank/DDBJ whole genome shotgun (WGS) entry which is preliminary data.</text>
</comment>
<dbReference type="Pfam" id="PF00106">
    <property type="entry name" value="adh_short"/>
    <property type="match status" value="1"/>
</dbReference>
<dbReference type="PANTHER" id="PTHR43157">
    <property type="entry name" value="PHOSPHATIDYLINOSITOL-GLYCAN BIOSYNTHESIS CLASS F PROTEIN-RELATED"/>
    <property type="match status" value="1"/>
</dbReference>
<dbReference type="InterPro" id="IPR036291">
    <property type="entry name" value="NAD(P)-bd_dom_sf"/>
</dbReference>
<reference evidence="2 3" key="1">
    <citation type="submission" date="2019-06" db="EMBL/GenBank/DDBJ databases">
        <title>Sequencing the genomes of 1000 actinobacteria strains.</title>
        <authorList>
            <person name="Klenk H.-P."/>
        </authorList>
    </citation>
    <scope>NUCLEOTIDE SEQUENCE [LARGE SCALE GENOMIC DNA]</scope>
    <source>
        <strain evidence="2 3">DSM 44826</strain>
    </source>
</reference>
<evidence type="ECO:0000256" key="1">
    <source>
        <dbReference type="ARBA" id="ARBA00023002"/>
    </source>
</evidence>
<dbReference type="PRINTS" id="PR00081">
    <property type="entry name" value="GDHRDH"/>
</dbReference>
<dbReference type="SUPFAM" id="SSF51735">
    <property type="entry name" value="NAD(P)-binding Rossmann-fold domains"/>
    <property type="match status" value="1"/>
</dbReference>
<dbReference type="EMBL" id="VIWT01000005">
    <property type="protein sequence ID" value="TWF73772.1"/>
    <property type="molecule type" value="Genomic_DNA"/>
</dbReference>
<gene>
    <name evidence="2" type="ORF">FHX73_15399</name>
</gene>
<accession>A0A561SFY0</accession>
<organism evidence="2 3">
    <name type="scientific">Kitasatospora viridis</name>
    <dbReference type="NCBI Taxonomy" id="281105"/>
    <lineage>
        <taxon>Bacteria</taxon>
        <taxon>Bacillati</taxon>
        <taxon>Actinomycetota</taxon>
        <taxon>Actinomycetes</taxon>
        <taxon>Kitasatosporales</taxon>
        <taxon>Streptomycetaceae</taxon>
        <taxon>Kitasatospora</taxon>
    </lineage>
</organism>
<protein>
    <submittedName>
        <fullName evidence="2">Short subunit dehydrogenase</fullName>
    </submittedName>
</protein>
<dbReference type="Proteomes" id="UP000317940">
    <property type="component" value="Unassembled WGS sequence"/>
</dbReference>
<dbReference type="InterPro" id="IPR002347">
    <property type="entry name" value="SDR_fam"/>
</dbReference>
<dbReference type="PANTHER" id="PTHR43157:SF31">
    <property type="entry name" value="PHOSPHATIDYLINOSITOL-GLYCAN BIOSYNTHESIS CLASS F PROTEIN"/>
    <property type="match status" value="1"/>
</dbReference>
<evidence type="ECO:0000313" key="3">
    <source>
        <dbReference type="Proteomes" id="UP000317940"/>
    </source>
</evidence>
<keyword evidence="1" id="KW-0560">Oxidoreductase</keyword>
<sequence length="288" mass="30678">MTTETPLLGRTVLVTGTTQGLGRALALDLAGQGATVLLHGRDPERLAEAAAEVRAAGSEARCYRADLGDLAQVRALADRLLQDEPRLDAVVHNAVAGGGSDPTRRELSAQGVELRLAVNHLAPHLLTRLLLPLLRRTARAEGRAGRVVNVASMGQQPVDLADPMMERDYEGLAAYCRSKLALITDTFELAGALPADEVTVNALHPAHLMDTPGVRAYGLVPEVGVEEGVRPTARLVTDPALEGVTGRYFDRFTEARAHEWAYQPANRAGLAALTERLAAPFAGPLGRD</sequence>
<keyword evidence="3" id="KW-1185">Reference proteome</keyword>
<name>A0A561SFY0_9ACTN</name>
<dbReference type="AlphaFoldDB" id="A0A561SFY0"/>